<protein>
    <submittedName>
        <fullName evidence="1">Uncharacterized protein</fullName>
    </submittedName>
</protein>
<proteinExistence type="predicted"/>
<reference evidence="1" key="1">
    <citation type="submission" date="2021-02" db="EMBL/GenBank/DDBJ databases">
        <authorList>
            <person name="Dougan E. K."/>
            <person name="Rhodes N."/>
            <person name="Thang M."/>
            <person name="Chan C."/>
        </authorList>
    </citation>
    <scope>NUCLEOTIDE SEQUENCE</scope>
</reference>
<name>A0A813G2X7_POLGL</name>
<gene>
    <name evidence="1" type="ORF">PGLA1383_LOCUS36991</name>
</gene>
<evidence type="ECO:0000313" key="1">
    <source>
        <dbReference type="EMBL" id="CAE8619402.1"/>
    </source>
</evidence>
<evidence type="ECO:0000313" key="2">
    <source>
        <dbReference type="Proteomes" id="UP000654075"/>
    </source>
</evidence>
<organism evidence="1 2">
    <name type="scientific">Polarella glacialis</name>
    <name type="common">Dinoflagellate</name>
    <dbReference type="NCBI Taxonomy" id="89957"/>
    <lineage>
        <taxon>Eukaryota</taxon>
        <taxon>Sar</taxon>
        <taxon>Alveolata</taxon>
        <taxon>Dinophyceae</taxon>
        <taxon>Suessiales</taxon>
        <taxon>Suessiaceae</taxon>
        <taxon>Polarella</taxon>
    </lineage>
</organism>
<dbReference type="EMBL" id="CAJNNV010027024">
    <property type="protein sequence ID" value="CAE8619402.1"/>
    <property type="molecule type" value="Genomic_DNA"/>
</dbReference>
<dbReference type="Proteomes" id="UP000654075">
    <property type="component" value="Unassembled WGS sequence"/>
</dbReference>
<sequence>MTGEEPAEASYTQAVQMQDPLTPSNGTVAVGGAANKICQCLVEGEMCDLCGIPFPWQSNECCYGRCGRVACETDINRRRRRGEGYWAVRCC</sequence>
<dbReference type="AlphaFoldDB" id="A0A813G2X7"/>
<comment type="caution">
    <text evidence="1">The sequence shown here is derived from an EMBL/GenBank/DDBJ whole genome shotgun (WGS) entry which is preliminary data.</text>
</comment>
<accession>A0A813G2X7</accession>
<keyword evidence="2" id="KW-1185">Reference proteome</keyword>